<evidence type="ECO:0000313" key="2">
    <source>
        <dbReference type="EMBL" id="CAL1154745.1"/>
    </source>
</evidence>
<evidence type="ECO:0000313" key="3">
    <source>
        <dbReference type="Proteomes" id="UP001152797"/>
    </source>
</evidence>
<organism evidence="1">
    <name type="scientific">Cladocopium goreaui</name>
    <dbReference type="NCBI Taxonomy" id="2562237"/>
    <lineage>
        <taxon>Eukaryota</taxon>
        <taxon>Sar</taxon>
        <taxon>Alveolata</taxon>
        <taxon>Dinophyceae</taxon>
        <taxon>Suessiales</taxon>
        <taxon>Symbiodiniaceae</taxon>
        <taxon>Cladocopium</taxon>
    </lineage>
</organism>
<comment type="caution">
    <text evidence="1">The sequence shown here is derived from an EMBL/GenBank/DDBJ whole genome shotgun (WGS) entry which is preliminary data.</text>
</comment>
<reference evidence="2" key="2">
    <citation type="submission" date="2024-04" db="EMBL/GenBank/DDBJ databases">
        <authorList>
            <person name="Chen Y."/>
            <person name="Shah S."/>
            <person name="Dougan E. K."/>
            <person name="Thang M."/>
            <person name="Chan C."/>
        </authorList>
    </citation>
    <scope>NUCLEOTIDE SEQUENCE [LARGE SCALE GENOMIC DNA]</scope>
</reference>
<dbReference type="AlphaFoldDB" id="A0A9P1D169"/>
<keyword evidence="3" id="KW-1185">Reference proteome</keyword>
<name>A0A9P1D169_9DINO</name>
<dbReference type="EMBL" id="CAMXCT020002924">
    <property type="protein sequence ID" value="CAL1154745.1"/>
    <property type="molecule type" value="Genomic_DNA"/>
</dbReference>
<accession>A0A9P1D169</accession>
<dbReference type="Proteomes" id="UP001152797">
    <property type="component" value="Unassembled WGS sequence"/>
</dbReference>
<dbReference type="EMBL" id="CAMXCT030002924">
    <property type="protein sequence ID" value="CAL4788682.1"/>
    <property type="molecule type" value="Genomic_DNA"/>
</dbReference>
<reference evidence="1" key="1">
    <citation type="submission" date="2022-10" db="EMBL/GenBank/DDBJ databases">
        <authorList>
            <person name="Chen Y."/>
            <person name="Dougan E. K."/>
            <person name="Chan C."/>
            <person name="Rhodes N."/>
            <person name="Thang M."/>
        </authorList>
    </citation>
    <scope>NUCLEOTIDE SEQUENCE</scope>
</reference>
<protein>
    <submittedName>
        <fullName evidence="1">Uncharacterized protein</fullName>
    </submittedName>
</protein>
<dbReference type="EMBL" id="CAMXCT010002924">
    <property type="protein sequence ID" value="CAI4001370.1"/>
    <property type="molecule type" value="Genomic_DNA"/>
</dbReference>
<gene>
    <name evidence="1" type="ORF">C1SCF055_LOCUS27421</name>
</gene>
<proteinExistence type="predicted"/>
<sequence>MASADCGDAGHHPQRTDGSRSLVCQMLRWTRAANLVWRARANASLAQAVLNGDAAAFEREVSRLRSRLTTSGAARCQAEDLLKQLGQAVLAGNLQSFQRLEQQLRSCLPRAPEAVPLDLDAAVSLQKQGKYQEAFEQLLRSLEVMIGSDELHPTALFDVLDQLEELVMGGEADVNDASLSFLPVAPLALTARERLAELQLDRDGDGGVVLQKLAQALLYAADDPGVATEAALMWRRRALEVLRHARELMEMHPELAELCAVATLQIDLTEDLGLDLGMESGSPPGTLETYRTYSSTVSTNMLGHDQEPPLVSRSEIATPLQISH</sequence>
<evidence type="ECO:0000313" key="1">
    <source>
        <dbReference type="EMBL" id="CAI4001370.1"/>
    </source>
</evidence>